<protein>
    <submittedName>
        <fullName evidence="1">Uncharacterized protein</fullName>
    </submittedName>
</protein>
<sequence length="38" mass="4248">MSQAGKCQSNFAASTLIAHKKIKECLSDLTYQENLYVI</sequence>
<comment type="caution">
    <text evidence="1">The sequence shown here is derived from an EMBL/GenBank/DDBJ whole genome shotgun (WGS) entry which is preliminary data.</text>
</comment>
<organism evidence="1 2">
    <name type="scientific">Pedobacter alluvionis</name>
    <dbReference type="NCBI Taxonomy" id="475253"/>
    <lineage>
        <taxon>Bacteria</taxon>
        <taxon>Pseudomonadati</taxon>
        <taxon>Bacteroidota</taxon>
        <taxon>Sphingobacteriia</taxon>
        <taxon>Sphingobacteriales</taxon>
        <taxon>Sphingobacteriaceae</taxon>
        <taxon>Pedobacter</taxon>
    </lineage>
</organism>
<gene>
    <name evidence="1" type="ORF">BCL90_0811</name>
</gene>
<dbReference type="EMBL" id="RCCK01000010">
    <property type="protein sequence ID" value="RLJ80075.1"/>
    <property type="molecule type" value="Genomic_DNA"/>
</dbReference>
<dbReference type="Proteomes" id="UP000273898">
    <property type="component" value="Unassembled WGS sequence"/>
</dbReference>
<name>A0A497YA37_9SPHI</name>
<accession>A0A497YA37</accession>
<dbReference type="AlphaFoldDB" id="A0A497YA37"/>
<evidence type="ECO:0000313" key="2">
    <source>
        <dbReference type="Proteomes" id="UP000273898"/>
    </source>
</evidence>
<evidence type="ECO:0000313" key="1">
    <source>
        <dbReference type="EMBL" id="RLJ80075.1"/>
    </source>
</evidence>
<proteinExistence type="predicted"/>
<reference evidence="1 2" key="1">
    <citation type="submission" date="2018-10" db="EMBL/GenBank/DDBJ databases">
        <title>Genomic Encyclopedia of Archaeal and Bacterial Type Strains, Phase II (KMG-II): from individual species to whole genera.</title>
        <authorList>
            <person name="Goeker M."/>
        </authorList>
    </citation>
    <scope>NUCLEOTIDE SEQUENCE [LARGE SCALE GENOMIC DNA]</scope>
    <source>
        <strain evidence="1 2">DSM 19624</strain>
    </source>
</reference>